<accession>A0A9Q9EGS1</accession>
<evidence type="ECO:0000313" key="2">
    <source>
        <dbReference type="EMBL" id="USW48558.1"/>
    </source>
</evidence>
<feature type="compositionally biased region" description="Polar residues" evidence="1">
    <location>
        <begin position="405"/>
        <end position="417"/>
    </location>
</feature>
<feature type="region of interest" description="Disordered" evidence="1">
    <location>
        <begin position="392"/>
        <end position="422"/>
    </location>
</feature>
<gene>
    <name evidence="2" type="ORF">Slin15195_G018770</name>
</gene>
<dbReference type="AlphaFoldDB" id="A0A9Q9EGS1"/>
<keyword evidence="3" id="KW-1185">Reference proteome</keyword>
<evidence type="ECO:0000256" key="1">
    <source>
        <dbReference type="SAM" id="MobiDB-lite"/>
    </source>
</evidence>
<feature type="region of interest" description="Disordered" evidence="1">
    <location>
        <begin position="132"/>
        <end position="163"/>
    </location>
</feature>
<organism evidence="2 3">
    <name type="scientific">Septoria linicola</name>
    <dbReference type="NCBI Taxonomy" id="215465"/>
    <lineage>
        <taxon>Eukaryota</taxon>
        <taxon>Fungi</taxon>
        <taxon>Dikarya</taxon>
        <taxon>Ascomycota</taxon>
        <taxon>Pezizomycotina</taxon>
        <taxon>Dothideomycetes</taxon>
        <taxon>Dothideomycetidae</taxon>
        <taxon>Mycosphaerellales</taxon>
        <taxon>Mycosphaerellaceae</taxon>
        <taxon>Septoria</taxon>
    </lineage>
</organism>
<protein>
    <submittedName>
        <fullName evidence="2">Uncharacterized protein</fullName>
    </submittedName>
</protein>
<dbReference type="Proteomes" id="UP001056384">
    <property type="component" value="Chromosome 1"/>
</dbReference>
<reference evidence="2" key="1">
    <citation type="submission" date="2022-06" db="EMBL/GenBank/DDBJ databases">
        <title>Complete genome sequences of two strains of the flax pathogen Septoria linicola.</title>
        <authorList>
            <person name="Lapalu N."/>
            <person name="Simon A."/>
            <person name="Demenou B."/>
            <person name="Paumier D."/>
            <person name="Guillot M.-P."/>
            <person name="Gout L."/>
            <person name="Valade R."/>
        </authorList>
    </citation>
    <scope>NUCLEOTIDE SEQUENCE</scope>
    <source>
        <strain evidence="2">SE15195</strain>
    </source>
</reference>
<name>A0A9Q9EGS1_9PEZI</name>
<feature type="region of interest" description="Disordered" evidence="1">
    <location>
        <begin position="60"/>
        <end position="81"/>
    </location>
</feature>
<proteinExistence type="predicted"/>
<dbReference type="EMBL" id="CP099418">
    <property type="protein sequence ID" value="USW48558.1"/>
    <property type="molecule type" value="Genomic_DNA"/>
</dbReference>
<sequence>MTSHGFRPAWLMAAAIPLVIFPDSRLACLFFIAISLFLHLDATPLPAPAPVTQIVVVAETRDESPSPPPVPKDDRGELRIGSPKWMKNDRPYWLDQRLDRPRMTPRPPFHPLLEREQYLPRDEAPQPMEIVEQKTRSGSPLRNVPSVAPPSQTDHKIRQPVRREDTRKQILHISVTSVLTTCATAPKANTSTIETRKIPESSRLFASAPAPPPLRPLQPYHPVRREKVQEGMNTHKLDKKVRFKDTQEDQLHQATQGDYKPDALFNMPQSDSKPVEEITGVEHTPTIHNDLTLPPPVNDIDHTMTHVAPIPTEKVIEPIKDESMTDVVESNGQKGTDLGLVNTMTPSFDTFQAPEAPVVEQIEMMDGVRATAEITLQPPTPVFVFGKRDTDISTTETSQKRPPFSQKTGRPKSTSLRSGRDPLPAILHQDVLLLTFTASTIPSGATQTITQVLGKTSDLPGLFPKPDPPVFIEEESSKAVEQDAPSTTPSDSEEEDSIRNNLEAVCNNMIGIYKPRCKTLGDSPTNKKFQDAWTQMNVINEDEGTPELCVALMSDIIEFIQSKPKPWNIMTEGEFGEEMFDNMCELVSYQRKLMGRGVYTGQSRPPPWLFELAKPFWYIMEDLKPIHAAQKLRRGQGAGS</sequence>
<feature type="compositionally biased region" description="Basic and acidic residues" evidence="1">
    <location>
        <begin position="153"/>
        <end position="163"/>
    </location>
</feature>
<feature type="region of interest" description="Disordered" evidence="1">
    <location>
        <begin position="474"/>
        <end position="497"/>
    </location>
</feature>
<evidence type="ECO:0000313" key="3">
    <source>
        <dbReference type="Proteomes" id="UP001056384"/>
    </source>
</evidence>